<dbReference type="EMBL" id="VFPO01000001">
    <property type="protein sequence ID" value="TQM69735.1"/>
    <property type="molecule type" value="Genomic_DNA"/>
</dbReference>
<accession>A0A543IGM0</accession>
<reference evidence="1 2" key="1">
    <citation type="submission" date="2019-06" db="EMBL/GenBank/DDBJ databases">
        <title>Sequencing the genomes of 1000 actinobacteria strains.</title>
        <authorList>
            <person name="Klenk H.-P."/>
        </authorList>
    </citation>
    <scope>NUCLEOTIDE SEQUENCE [LARGE SCALE GENOMIC DNA]</scope>
    <source>
        <strain evidence="1 2">DSM 45043</strain>
    </source>
</reference>
<dbReference type="AlphaFoldDB" id="A0A543IGM0"/>
<protein>
    <recommendedName>
        <fullName evidence="3">SnoaL-like protein</fullName>
    </recommendedName>
</protein>
<evidence type="ECO:0008006" key="3">
    <source>
        <dbReference type="Google" id="ProtNLM"/>
    </source>
</evidence>
<gene>
    <name evidence="1" type="ORF">FHX41_3443</name>
</gene>
<evidence type="ECO:0000313" key="1">
    <source>
        <dbReference type="EMBL" id="TQM69735.1"/>
    </source>
</evidence>
<keyword evidence="2" id="KW-1185">Reference proteome</keyword>
<dbReference type="Proteomes" id="UP000316706">
    <property type="component" value="Unassembled WGS sequence"/>
</dbReference>
<organism evidence="1 2">
    <name type="scientific">Actinomadura hallensis</name>
    <dbReference type="NCBI Taxonomy" id="337895"/>
    <lineage>
        <taxon>Bacteria</taxon>
        <taxon>Bacillati</taxon>
        <taxon>Actinomycetota</taxon>
        <taxon>Actinomycetes</taxon>
        <taxon>Streptosporangiales</taxon>
        <taxon>Thermomonosporaceae</taxon>
        <taxon>Actinomadura</taxon>
    </lineage>
</organism>
<name>A0A543IGM0_9ACTN</name>
<sequence>MTDEATEFRELYERHTGYVVEGNVKASLADMVPSVVPAVFEGVVVPRGRATSRTILDVRKEGDRWVGDTVYETPDGPIGLRSYWIMHEGAWRAVELENFPVEDAK</sequence>
<proteinExistence type="predicted"/>
<dbReference type="OrthoDB" id="4554883at2"/>
<comment type="caution">
    <text evidence="1">The sequence shown here is derived from an EMBL/GenBank/DDBJ whole genome shotgun (WGS) entry which is preliminary data.</text>
</comment>
<dbReference type="RefSeq" id="WP_141970105.1">
    <property type="nucleotide sequence ID" value="NZ_VFPO01000001.1"/>
</dbReference>
<evidence type="ECO:0000313" key="2">
    <source>
        <dbReference type="Proteomes" id="UP000316706"/>
    </source>
</evidence>